<dbReference type="PANTHER" id="PTHR33116">
    <property type="entry name" value="REVERSE TRANSCRIPTASE ZINC-BINDING DOMAIN-CONTAINING PROTEIN-RELATED-RELATED"/>
    <property type="match status" value="1"/>
</dbReference>
<dbReference type="Proteomes" id="UP000594261">
    <property type="component" value="Chromosome 2"/>
</dbReference>
<evidence type="ECO:0000313" key="1">
    <source>
        <dbReference type="EnsemblPlants" id="QL02p067323:mrna"/>
    </source>
</evidence>
<dbReference type="AlphaFoldDB" id="A0A7N2KYK3"/>
<reference evidence="2" key="1">
    <citation type="journal article" date="2016" name="G3 (Bethesda)">
        <title>First Draft Assembly and Annotation of the Genome of a California Endemic Oak Quercus lobata Nee (Fagaceae).</title>
        <authorList>
            <person name="Sork V.L."/>
            <person name="Fitz-Gibbon S.T."/>
            <person name="Puiu D."/>
            <person name="Crepeau M."/>
            <person name="Gugger P.F."/>
            <person name="Sherman R."/>
            <person name="Stevens K."/>
            <person name="Langley C.H."/>
            <person name="Pellegrini M."/>
            <person name="Salzberg S.L."/>
        </authorList>
    </citation>
    <scope>NUCLEOTIDE SEQUENCE [LARGE SCALE GENOMIC DNA]</scope>
    <source>
        <strain evidence="2">cv. SW786</strain>
    </source>
</reference>
<protein>
    <recommendedName>
        <fullName evidence="3">Reverse transcriptase domain-containing protein</fullName>
    </recommendedName>
</protein>
<dbReference type="InParanoid" id="A0A7N2KYK3"/>
<organism evidence="1 2">
    <name type="scientific">Quercus lobata</name>
    <name type="common">Valley oak</name>
    <dbReference type="NCBI Taxonomy" id="97700"/>
    <lineage>
        <taxon>Eukaryota</taxon>
        <taxon>Viridiplantae</taxon>
        <taxon>Streptophyta</taxon>
        <taxon>Embryophyta</taxon>
        <taxon>Tracheophyta</taxon>
        <taxon>Spermatophyta</taxon>
        <taxon>Magnoliopsida</taxon>
        <taxon>eudicotyledons</taxon>
        <taxon>Gunneridae</taxon>
        <taxon>Pentapetalae</taxon>
        <taxon>rosids</taxon>
        <taxon>fabids</taxon>
        <taxon>Fagales</taxon>
        <taxon>Fagaceae</taxon>
        <taxon>Quercus</taxon>
    </lineage>
</organism>
<sequence>MYADNIILFSKATRKDASSLLECLEKYCHWSGEKLNNSKSGIFFSKYTQKQTFSLTKLEKRLSGWRSKTLSWARDALSSTLLLIPFLNIPSPHSKSLSLSVTSLMRSQENSGGSDGKFLAWRAWDKLCASKATGGLGFKRAKYNNNALLSKLAWMVTSKQDNHSWVPWLPTFKPKPKNEASASSHLMVYQLIVHAQHAWRPNMVLELFDHESAKAILSIPIPIRSKPDKALRYTCCWGFNPEEHQLATPESIIKLVFEPPKASTAPMKMYGSYPSKWLLFLMKYDNTDAAIVWAKLIPARSPIIAEASAILWAVQLANYEN</sequence>
<evidence type="ECO:0000313" key="2">
    <source>
        <dbReference type="Proteomes" id="UP000594261"/>
    </source>
</evidence>
<dbReference type="PANTHER" id="PTHR33116:SF86">
    <property type="entry name" value="REVERSE TRANSCRIPTASE DOMAIN-CONTAINING PROTEIN"/>
    <property type="match status" value="1"/>
</dbReference>
<accession>A0A7N2KYK3</accession>
<keyword evidence="2" id="KW-1185">Reference proteome</keyword>
<dbReference type="EnsemblPlants" id="QL02p067323:mrna">
    <property type="protein sequence ID" value="QL02p067323:mrna"/>
    <property type="gene ID" value="QL02p067323"/>
</dbReference>
<dbReference type="Gramene" id="QL02p067323:mrna">
    <property type="protein sequence ID" value="QL02p067323:mrna"/>
    <property type="gene ID" value="QL02p067323"/>
</dbReference>
<name>A0A7N2KYK3_QUELO</name>
<reference evidence="1" key="2">
    <citation type="submission" date="2021-01" db="UniProtKB">
        <authorList>
            <consortium name="EnsemblPlants"/>
        </authorList>
    </citation>
    <scope>IDENTIFICATION</scope>
</reference>
<evidence type="ECO:0008006" key="3">
    <source>
        <dbReference type="Google" id="ProtNLM"/>
    </source>
</evidence>
<proteinExistence type="predicted"/>